<dbReference type="Proteomes" id="UP001057402">
    <property type="component" value="Chromosome 6"/>
</dbReference>
<evidence type="ECO:0000313" key="2">
    <source>
        <dbReference type="Proteomes" id="UP001057402"/>
    </source>
</evidence>
<evidence type="ECO:0000313" key="1">
    <source>
        <dbReference type="EMBL" id="KAI4364251.1"/>
    </source>
</evidence>
<protein>
    <submittedName>
        <fullName evidence="1">Uncharacterized protein</fullName>
    </submittedName>
</protein>
<comment type="caution">
    <text evidence="1">The sequence shown here is derived from an EMBL/GenBank/DDBJ whole genome shotgun (WGS) entry which is preliminary data.</text>
</comment>
<accession>A0ACB9QD74</accession>
<proteinExistence type="predicted"/>
<name>A0ACB9QD74_9MYRT</name>
<reference evidence="2" key="1">
    <citation type="journal article" date="2023" name="Front. Plant Sci.">
        <title>Chromosomal-level genome assembly of Melastoma candidum provides insights into trichome evolution.</title>
        <authorList>
            <person name="Zhong Y."/>
            <person name="Wu W."/>
            <person name="Sun C."/>
            <person name="Zou P."/>
            <person name="Liu Y."/>
            <person name="Dai S."/>
            <person name="Zhou R."/>
        </authorList>
    </citation>
    <scope>NUCLEOTIDE SEQUENCE [LARGE SCALE GENOMIC DNA]</scope>
</reference>
<keyword evidence="2" id="KW-1185">Reference proteome</keyword>
<sequence length="84" mass="9733">MNKHFRIFRSSGALHTRAPFPINLIFPSSCVTLPRGKAKRLSYAYRCFTTLHNQGNERYLHFIVCYLNPSLPTRDSGCSRMQLK</sequence>
<gene>
    <name evidence="1" type="ORF">MLD38_020370</name>
</gene>
<dbReference type="EMBL" id="CM042885">
    <property type="protein sequence ID" value="KAI4364251.1"/>
    <property type="molecule type" value="Genomic_DNA"/>
</dbReference>
<organism evidence="1 2">
    <name type="scientific">Melastoma candidum</name>
    <dbReference type="NCBI Taxonomy" id="119954"/>
    <lineage>
        <taxon>Eukaryota</taxon>
        <taxon>Viridiplantae</taxon>
        <taxon>Streptophyta</taxon>
        <taxon>Embryophyta</taxon>
        <taxon>Tracheophyta</taxon>
        <taxon>Spermatophyta</taxon>
        <taxon>Magnoliopsida</taxon>
        <taxon>eudicotyledons</taxon>
        <taxon>Gunneridae</taxon>
        <taxon>Pentapetalae</taxon>
        <taxon>rosids</taxon>
        <taxon>malvids</taxon>
        <taxon>Myrtales</taxon>
        <taxon>Melastomataceae</taxon>
        <taxon>Melastomatoideae</taxon>
        <taxon>Melastomateae</taxon>
        <taxon>Melastoma</taxon>
    </lineage>
</organism>